<feature type="domain" description="Inner membrane component" evidence="2">
    <location>
        <begin position="4"/>
        <end position="54"/>
    </location>
</feature>
<dbReference type="AlphaFoldDB" id="A0A0E4H424"/>
<keyword evidence="1" id="KW-0472">Membrane</keyword>
<reference evidence="4" key="1">
    <citation type="submission" date="2015-03" db="EMBL/GenBank/DDBJ databases">
        <authorList>
            <person name="Urmite Genomes"/>
        </authorList>
    </citation>
    <scope>NUCLEOTIDE SEQUENCE [LARGE SCALE GENOMIC DNA]</scope>
    <source>
        <strain evidence="4">FF10</strain>
    </source>
</reference>
<feature type="transmembrane region" description="Helical" evidence="1">
    <location>
        <begin position="56"/>
        <end position="74"/>
    </location>
</feature>
<feature type="domain" description="Inner membrane component" evidence="2">
    <location>
        <begin position="66"/>
        <end position="115"/>
    </location>
</feature>
<evidence type="ECO:0000256" key="1">
    <source>
        <dbReference type="SAM" id="Phobius"/>
    </source>
</evidence>
<accession>A0A0E4H424</accession>
<dbReference type="RefSeq" id="WP_093650544.1">
    <property type="nucleotide sequence ID" value="NZ_CTEN01000003.1"/>
</dbReference>
<evidence type="ECO:0000313" key="3">
    <source>
        <dbReference type="EMBL" id="CQR24931.1"/>
    </source>
</evidence>
<keyword evidence="1" id="KW-0812">Transmembrane</keyword>
<dbReference type="Proteomes" id="UP000198604">
    <property type="component" value="Unassembled WGS sequence"/>
</dbReference>
<keyword evidence="1" id="KW-1133">Transmembrane helix</keyword>
<protein>
    <submittedName>
        <fullName evidence="3">Inner membrane protein YccF</fullName>
    </submittedName>
</protein>
<gene>
    <name evidence="3" type="primary">yccF</name>
    <name evidence="3" type="ORF">BN1356_01277</name>
</gene>
<dbReference type="STRING" id="1608583.BN1356_01277"/>
<organism evidence="3 4">
    <name type="scientific">Streptococcus varani</name>
    <dbReference type="NCBI Taxonomy" id="1608583"/>
    <lineage>
        <taxon>Bacteria</taxon>
        <taxon>Bacillati</taxon>
        <taxon>Bacillota</taxon>
        <taxon>Bacilli</taxon>
        <taxon>Lactobacillales</taxon>
        <taxon>Streptococcaceae</taxon>
        <taxon>Streptococcus</taxon>
    </lineage>
</organism>
<dbReference type="PIRSF" id="PIRSF028777">
    <property type="entry name" value="UCP028777"/>
    <property type="match status" value="1"/>
</dbReference>
<feature type="transmembrane region" description="Helical" evidence="1">
    <location>
        <begin position="80"/>
        <end position="101"/>
    </location>
</feature>
<sequence>MRILGNIIWFLLAGFWSWLAWSIAGLLLCITIVGIPFGLQCFKIGSFGLFPFGKRIEAGTGLGSLLLNILWILFFGWELALMHLASAFFLCVSIIGIPFAFQSVKLTVISLFPFGAKIEYD</sequence>
<dbReference type="InterPro" id="IPR052937">
    <property type="entry name" value="Inner_membrane_protein"/>
</dbReference>
<dbReference type="GO" id="GO:0005886">
    <property type="term" value="C:plasma membrane"/>
    <property type="evidence" value="ECO:0007669"/>
    <property type="project" value="TreeGrafter"/>
</dbReference>
<keyword evidence="4" id="KW-1185">Reference proteome</keyword>
<name>A0A0E4H424_9STRE</name>
<dbReference type="InterPro" id="IPR031308">
    <property type="entry name" value="UCP028777"/>
</dbReference>
<dbReference type="PANTHER" id="PTHR42903">
    <property type="entry name" value="INNER MEMBRANE PROTEIN YCCF"/>
    <property type="match status" value="1"/>
</dbReference>
<dbReference type="Pfam" id="PF03733">
    <property type="entry name" value="YccF"/>
    <property type="match status" value="2"/>
</dbReference>
<proteinExistence type="predicted"/>
<dbReference type="EMBL" id="CTEN01000003">
    <property type="protein sequence ID" value="CQR24931.1"/>
    <property type="molecule type" value="Genomic_DNA"/>
</dbReference>
<evidence type="ECO:0000313" key="4">
    <source>
        <dbReference type="Proteomes" id="UP000198604"/>
    </source>
</evidence>
<dbReference type="OrthoDB" id="9790567at2"/>
<dbReference type="PANTHER" id="PTHR42903:SF1">
    <property type="entry name" value="INNER MEMBRANE PROTEIN YCCF"/>
    <property type="match status" value="1"/>
</dbReference>
<evidence type="ECO:0000259" key="2">
    <source>
        <dbReference type="Pfam" id="PF03733"/>
    </source>
</evidence>
<dbReference type="InterPro" id="IPR005185">
    <property type="entry name" value="YccF"/>
</dbReference>
<dbReference type="NCBIfam" id="NF008740">
    <property type="entry name" value="PRK11770.1-2"/>
    <property type="match status" value="1"/>
</dbReference>
<feature type="transmembrane region" description="Helical" evidence="1">
    <location>
        <begin position="6"/>
        <end position="35"/>
    </location>
</feature>